<organism evidence="1 2">
    <name type="scientific">Rotaria sordida</name>
    <dbReference type="NCBI Taxonomy" id="392033"/>
    <lineage>
        <taxon>Eukaryota</taxon>
        <taxon>Metazoa</taxon>
        <taxon>Spiralia</taxon>
        <taxon>Gnathifera</taxon>
        <taxon>Rotifera</taxon>
        <taxon>Eurotatoria</taxon>
        <taxon>Bdelloidea</taxon>
        <taxon>Philodinida</taxon>
        <taxon>Philodinidae</taxon>
        <taxon>Rotaria</taxon>
    </lineage>
</organism>
<comment type="caution">
    <text evidence="1">The sequence shown here is derived from an EMBL/GenBank/DDBJ whole genome shotgun (WGS) entry which is preliminary data.</text>
</comment>
<proteinExistence type="predicted"/>
<feature type="non-terminal residue" evidence="1">
    <location>
        <position position="1"/>
    </location>
</feature>
<name>A0A813XD88_9BILA</name>
<accession>A0A813XD88</accession>
<sequence>SYLQIWERRDVSQLFTKT</sequence>
<dbReference type="EMBL" id="CAJNOO010000245">
    <property type="protein sequence ID" value="CAF0874358.1"/>
    <property type="molecule type" value="Genomic_DNA"/>
</dbReference>
<evidence type="ECO:0000313" key="1">
    <source>
        <dbReference type="EMBL" id="CAF0874358.1"/>
    </source>
</evidence>
<gene>
    <name evidence="1" type="ORF">RFH988_LOCUS7638</name>
</gene>
<dbReference type="Proteomes" id="UP000663882">
    <property type="component" value="Unassembled WGS sequence"/>
</dbReference>
<dbReference type="AlphaFoldDB" id="A0A813XD88"/>
<protein>
    <submittedName>
        <fullName evidence="1">Uncharacterized protein</fullName>
    </submittedName>
</protein>
<reference evidence="1" key="1">
    <citation type="submission" date="2021-02" db="EMBL/GenBank/DDBJ databases">
        <authorList>
            <person name="Nowell W R."/>
        </authorList>
    </citation>
    <scope>NUCLEOTIDE SEQUENCE</scope>
</reference>
<evidence type="ECO:0000313" key="2">
    <source>
        <dbReference type="Proteomes" id="UP000663882"/>
    </source>
</evidence>